<evidence type="ECO:0000256" key="4">
    <source>
        <dbReference type="SAM" id="SignalP"/>
    </source>
</evidence>
<evidence type="ECO:0000256" key="3">
    <source>
        <dbReference type="ARBA" id="ARBA00022837"/>
    </source>
</evidence>
<dbReference type="AlphaFoldDB" id="A0A9D5P3Z4"/>
<comment type="cofactor">
    <cofactor evidence="1">
        <name>Ca(2+)</name>
        <dbReference type="ChEBI" id="CHEBI:29108"/>
    </cofactor>
</comment>
<comment type="subunit">
    <text evidence="2">Monomer.</text>
</comment>
<keyword evidence="3" id="KW-0106">Calcium</keyword>
<gene>
    <name evidence="8" type="ORF">E7101_05015</name>
</gene>
<proteinExistence type="predicted"/>
<dbReference type="InterPro" id="IPR017853">
    <property type="entry name" value="GH"/>
</dbReference>
<evidence type="ECO:0000259" key="7">
    <source>
        <dbReference type="Pfam" id="PF14509"/>
    </source>
</evidence>
<dbReference type="EMBL" id="SUYC01000004">
    <property type="protein sequence ID" value="MBE6270294.1"/>
    <property type="molecule type" value="Genomic_DNA"/>
</dbReference>
<dbReference type="InterPro" id="IPR013785">
    <property type="entry name" value="Aldolase_TIM"/>
</dbReference>
<protein>
    <submittedName>
        <fullName evidence="8">Glycoside hydrolase family 97 protein</fullName>
    </submittedName>
</protein>
<feature type="domain" description="Glycosyl-hydrolase 97 N-terminal" evidence="6">
    <location>
        <begin position="23"/>
        <end position="281"/>
    </location>
</feature>
<dbReference type="Pfam" id="PF10566">
    <property type="entry name" value="Glyco_hydro_97"/>
    <property type="match status" value="1"/>
</dbReference>
<evidence type="ECO:0000256" key="2">
    <source>
        <dbReference type="ARBA" id="ARBA00011245"/>
    </source>
</evidence>
<dbReference type="Gene3D" id="2.70.98.10">
    <property type="match status" value="1"/>
</dbReference>
<dbReference type="Pfam" id="PF14508">
    <property type="entry name" value="GH97_N"/>
    <property type="match status" value="1"/>
</dbReference>
<keyword evidence="8" id="KW-0378">Hydrolase</keyword>
<evidence type="ECO:0000313" key="8">
    <source>
        <dbReference type="EMBL" id="MBE6270294.1"/>
    </source>
</evidence>
<name>A0A9D5P3Z4_XYLRU</name>
<dbReference type="Gene3D" id="3.20.20.70">
    <property type="entry name" value="Aldolase class I"/>
    <property type="match status" value="1"/>
</dbReference>
<dbReference type="InterPro" id="IPR014718">
    <property type="entry name" value="GH-type_carb-bd"/>
</dbReference>
<feature type="domain" description="Glycosyl-hydrolase 97 catalytic" evidence="5">
    <location>
        <begin position="298"/>
        <end position="447"/>
    </location>
</feature>
<dbReference type="GO" id="GO:0016787">
    <property type="term" value="F:hydrolase activity"/>
    <property type="evidence" value="ECO:0007669"/>
    <property type="project" value="UniProtKB-KW"/>
</dbReference>
<dbReference type="Proteomes" id="UP000806522">
    <property type="component" value="Unassembled WGS sequence"/>
</dbReference>
<organism evidence="8 9">
    <name type="scientific">Xylanibacter ruminicola</name>
    <name type="common">Prevotella ruminicola</name>
    <dbReference type="NCBI Taxonomy" id="839"/>
    <lineage>
        <taxon>Bacteria</taxon>
        <taxon>Pseudomonadati</taxon>
        <taxon>Bacteroidota</taxon>
        <taxon>Bacteroidia</taxon>
        <taxon>Bacteroidales</taxon>
        <taxon>Prevotellaceae</taxon>
        <taxon>Xylanibacter</taxon>
    </lineage>
</organism>
<dbReference type="PANTHER" id="PTHR35803:SF3">
    <property type="entry name" value="ALPHA-GLUCOSIDASE"/>
    <property type="match status" value="1"/>
</dbReference>
<evidence type="ECO:0000256" key="1">
    <source>
        <dbReference type="ARBA" id="ARBA00001913"/>
    </source>
</evidence>
<dbReference type="PANTHER" id="PTHR35803">
    <property type="entry name" value="GLUCAN 1,4-ALPHA-GLUCOSIDASE SUSB-RELATED"/>
    <property type="match status" value="1"/>
</dbReference>
<evidence type="ECO:0000259" key="5">
    <source>
        <dbReference type="Pfam" id="PF10566"/>
    </source>
</evidence>
<evidence type="ECO:0000259" key="6">
    <source>
        <dbReference type="Pfam" id="PF14508"/>
    </source>
</evidence>
<dbReference type="InterPro" id="IPR029486">
    <property type="entry name" value="GH97_N"/>
</dbReference>
<feature type="chain" id="PRO_5038846459" evidence="4">
    <location>
        <begin position="25"/>
        <end position="624"/>
    </location>
</feature>
<dbReference type="InterPro" id="IPR019563">
    <property type="entry name" value="GH97_catalytic"/>
</dbReference>
<sequence length="624" mass="71231">MKKLIILSLLLVLCVRTIVSQSISSPNGLYSITISGMSYRIDYRGKAIVEKSRLGVDIDNRLFESALAVPRGEFEDWSANLVLKGEERSTVDTTWTPLYGENAAIRNNYNQLVLHYEKGSSGQVGIDQGYDKRKYYAMDIIVRAYDEGIAFRYHFPETSNGLFLHVTGERTQFAMPAGTMAYYEEWAQGPYEYRPLSGNWFESERPLLMKLPNGTYVALLEAAMKDYVRGKFRLASDGVLQVAMYDGADIISPYDTPWRVVMAADRAIDLINHKDMVLNLNSKRSEQDWSWVRPGKAFRSGQLTKEGIFRSIDYCKQFGFDYVELDAGWYGAEGKVASDARRVSATRDFTMPEVCAYARQQGIGVWLYVNQRALYRQLDELLPLYQSWGISGIKMGFVQVGNQQWSNWLHQAVEKCAKYHLMLDIHDEYRPTGLSRTYPHLLTQEGVRGNEEMPDAVHNTILPFTRFLCGPADYTLCYFNNRVKNTKGHQLAMAAVYYSPLQFYFWYDQPFVDRGEAELQFWKDCPTVFDESLALAGEPGEYIVQARRSGKDWFVGCMNNNERRTISVPTDFLSAGRYRVQIYNDAPSLDSRTQVACRTQTIKRGKPITIQLQPNGGAAIKISQ</sequence>
<dbReference type="SUPFAM" id="SSF51445">
    <property type="entry name" value="(Trans)glycosidases"/>
    <property type="match status" value="1"/>
</dbReference>
<feature type="signal peptide" evidence="4">
    <location>
        <begin position="1"/>
        <end position="24"/>
    </location>
</feature>
<dbReference type="InterPro" id="IPR029483">
    <property type="entry name" value="GH97_C"/>
</dbReference>
<reference evidence="8" key="1">
    <citation type="submission" date="2019-04" db="EMBL/GenBank/DDBJ databases">
        <title>Evolution of Biomass-Degrading Anaerobic Consortia Revealed by Metagenomics.</title>
        <authorList>
            <person name="Peng X."/>
        </authorList>
    </citation>
    <scope>NUCLEOTIDE SEQUENCE</scope>
    <source>
        <strain evidence="8">SIG140</strain>
    </source>
</reference>
<dbReference type="Pfam" id="PF14509">
    <property type="entry name" value="GH97_C"/>
    <property type="match status" value="1"/>
</dbReference>
<keyword evidence="4" id="KW-0732">Signal</keyword>
<evidence type="ECO:0000313" key="9">
    <source>
        <dbReference type="Proteomes" id="UP000806522"/>
    </source>
</evidence>
<accession>A0A9D5P3Z4</accession>
<dbReference type="InterPro" id="IPR052720">
    <property type="entry name" value="Glycosyl_hydrolase_97"/>
</dbReference>
<dbReference type="GO" id="GO:0030246">
    <property type="term" value="F:carbohydrate binding"/>
    <property type="evidence" value="ECO:0007669"/>
    <property type="project" value="InterPro"/>
</dbReference>
<comment type="caution">
    <text evidence="8">The sequence shown here is derived from an EMBL/GenBank/DDBJ whole genome shotgun (WGS) entry which is preliminary data.</text>
</comment>
<feature type="domain" description="Glycosyl-hydrolase 97 C-terminal oligomerisation" evidence="7">
    <location>
        <begin position="529"/>
        <end position="622"/>
    </location>
</feature>